<feature type="region of interest" description="Disordered" evidence="2">
    <location>
        <begin position="61"/>
        <end position="92"/>
    </location>
</feature>
<evidence type="ECO:0000256" key="2">
    <source>
        <dbReference type="SAM" id="MobiDB-lite"/>
    </source>
</evidence>
<dbReference type="InterPro" id="IPR051210">
    <property type="entry name" value="Ub_ligase/GEF_domain"/>
</dbReference>
<dbReference type="PANTHER" id="PTHR22870">
    <property type="entry name" value="REGULATOR OF CHROMOSOME CONDENSATION"/>
    <property type="match status" value="1"/>
</dbReference>
<comment type="caution">
    <text evidence="3">The sequence shown here is derived from an EMBL/GenBank/DDBJ whole genome shotgun (WGS) entry which is preliminary data.</text>
</comment>
<reference evidence="3" key="1">
    <citation type="journal article" date="2023" name="Microb. Genom.">
        <title>Mesoterricola silvestris gen. nov., sp. nov., Mesoterricola sediminis sp. nov., Geothrix oryzae sp. nov., Geothrix edaphica sp. nov., Geothrix rubra sp. nov., and Geothrix limicola sp. nov., six novel members of Acidobacteriota isolated from soils.</title>
        <authorList>
            <person name="Weisberg A.J."/>
            <person name="Pearce E."/>
            <person name="Kramer C.G."/>
            <person name="Chang J.H."/>
            <person name="Clarke C.R."/>
        </authorList>
    </citation>
    <scope>NUCLEOTIDE SEQUENCE</scope>
    <source>
        <strain evidence="3">ND06-05F</strain>
    </source>
</reference>
<dbReference type="PANTHER" id="PTHR22870:SF408">
    <property type="entry name" value="OS09G0560450 PROTEIN"/>
    <property type="match status" value="1"/>
</dbReference>
<proteinExistence type="predicted"/>
<evidence type="ECO:0000313" key="4">
    <source>
        <dbReference type="Proteomes" id="UP001273589"/>
    </source>
</evidence>
<accession>A0AAJ2PSZ2</accession>
<dbReference type="Proteomes" id="UP001273589">
    <property type="component" value="Unassembled WGS sequence"/>
</dbReference>
<dbReference type="EMBL" id="JARAWN010000153">
    <property type="protein sequence ID" value="MDX3132647.1"/>
    <property type="molecule type" value="Genomic_DNA"/>
</dbReference>
<feature type="compositionally biased region" description="Low complexity" evidence="2">
    <location>
        <begin position="77"/>
        <end position="89"/>
    </location>
</feature>
<organism evidence="3 4">
    <name type="scientific">Streptomyces europaeiscabiei</name>
    <dbReference type="NCBI Taxonomy" id="146819"/>
    <lineage>
        <taxon>Bacteria</taxon>
        <taxon>Bacillati</taxon>
        <taxon>Actinomycetota</taxon>
        <taxon>Actinomycetes</taxon>
        <taxon>Kitasatosporales</taxon>
        <taxon>Streptomycetaceae</taxon>
        <taxon>Streptomyces</taxon>
    </lineage>
</organism>
<sequence>MENGKVYAWGRGVFGQLGNGSRATSSVLRQVQGLENIVFIDAGCHHALALTADDTVKSWGHNLYGQRGTPRPHPPRSRSTSTGSRASPTLRSCCLSGLEDGVFAGRA</sequence>
<name>A0AAJ2PSZ2_9ACTN</name>
<evidence type="ECO:0000256" key="1">
    <source>
        <dbReference type="ARBA" id="ARBA00022737"/>
    </source>
</evidence>
<dbReference type="PROSITE" id="PS50012">
    <property type="entry name" value="RCC1_3"/>
    <property type="match status" value="1"/>
</dbReference>
<dbReference type="InterPro" id="IPR009091">
    <property type="entry name" value="RCC1/BLIP-II"/>
</dbReference>
<dbReference type="Pfam" id="PF00415">
    <property type="entry name" value="RCC1"/>
    <property type="match status" value="1"/>
</dbReference>
<protein>
    <submittedName>
        <fullName evidence="3">Uncharacterized protein</fullName>
    </submittedName>
</protein>
<dbReference type="Gene3D" id="2.130.10.30">
    <property type="entry name" value="Regulator of chromosome condensation 1/beta-lactamase-inhibitor protein II"/>
    <property type="match status" value="1"/>
</dbReference>
<keyword evidence="1" id="KW-0677">Repeat</keyword>
<dbReference type="AlphaFoldDB" id="A0AAJ2PSZ2"/>
<dbReference type="SUPFAM" id="SSF50985">
    <property type="entry name" value="RCC1/BLIP-II"/>
    <property type="match status" value="1"/>
</dbReference>
<gene>
    <name evidence="3" type="ORF">PV367_23335</name>
</gene>
<evidence type="ECO:0000313" key="3">
    <source>
        <dbReference type="EMBL" id="MDX3132647.1"/>
    </source>
</evidence>
<dbReference type="InterPro" id="IPR000408">
    <property type="entry name" value="Reg_chr_condens"/>
</dbReference>